<dbReference type="AlphaFoldDB" id="A0A1E4RHC8"/>
<reference evidence="3" key="1">
    <citation type="submission" date="2016-05" db="EMBL/GenBank/DDBJ databases">
        <title>Comparative genomics of biotechnologically important yeasts.</title>
        <authorList>
            <consortium name="DOE Joint Genome Institute"/>
            <person name="Riley R."/>
            <person name="Haridas S."/>
            <person name="Wolfe K.H."/>
            <person name="Lopes M.R."/>
            <person name="Hittinger C.T."/>
            <person name="Goker M."/>
            <person name="Salamov A."/>
            <person name="Wisecaver J."/>
            <person name="Long T.M."/>
            <person name="Aerts A.L."/>
            <person name="Barry K."/>
            <person name="Choi C."/>
            <person name="Clum A."/>
            <person name="Coughlan A.Y."/>
            <person name="Deshpande S."/>
            <person name="Douglass A.P."/>
            <person name="Hanson S.J."/>
            <person name="Klenk H.-P."/>
            <person name="Labutti K."/>
            <person name="Lapidus A."/>
            <person name="Lindquist E."/>
            <person name="Lipzen A."/>
            <person name="Meier-Kolthoff J.P."/>
            <person name="Ohm R.A."/>
            <person name="Otillar R.P."/>
            <person name="Pangilinan J."/>
            <person name="Peng Y."/>
            <person name="Rokas A."/>
            <person name="Rosa C.A."/>
            <person name="Scheuner C."/>
            <person name="Sibirny A.A."/>
            <person name="Slot J.C."/>
            <person name="Stielow J.B."/>
            <person name="Sun H."/>
            <person name="Kurtzman C.P."/>
            <person name="Blackwell M."/>
            <person name="Grigoriev I.V."/>
            <person name="Jeffries T.W."/>
        </authorList>
    </citation>
    <scope>NUCLEOTIDE SEQUENCE [LARGE SCALE GENOMIC DNA]</scope>
    <source>
        <strain evidence="3">NRRL Y-1933</strain>
    </source>
</reference>
<feature type="compositionally biased region" description="Low complexity" evidence="1">
    <location>
        <begin position="390"/>
        <end position="403"/>
    </location>
</feature>
<dbReference type="GeneID" id="30998478"/>
<protein>
    <submittedName>
        <fullName evidence="2">Uncharacterized protein</fullName>
    </submittedName>
</protein>
<accession>A0A1E4RHC8</accession>
<name>A0A1E4RHC8_9ASCO</name>
<organism evidence="2 3">
    <name type="scientific">Hyphopichia burtonii NRRL Y-1933</name>
    <dbReference type="NCBI Taxonomy" id="984485"/>
    <lineage>
        <taxon>Eukaryota</taxon>
        <taxon>Fungi</taxon>
        <taxon>Dikarya</taxon>
        <taxon>Ascomycota</taxon>
        <taxon>Saccharomycotina</taxon>
        <taxon>Pichiomycetes</taxon>
        <taxon>Debaryomycetaceae</taxon>
        <taxon>Hyphopichia</taxon>
    </lineage>
</organism>
<evidence type="ECO:0000256" key="1">
    <source>
        <dbReference type="SAM" id="MobiDB-lite"/>
    </source>
</evidence>
<dbReference type="Proteomes" id="UP000095085">
    <property type="component" value="Unassembled WGS sequence"/>
</dbReference>
<evidence type="ECO:0000313" key="2">
    <source>
        <dbReference type="EMBL" id="ODV66669.1"/>
    </source>
</evidence>
<feature type="non-terminal residue" evidence="2">
    <location>
        <position position="531"/>
    </location>
</feature>
<feature type="region of interest" description="Disordered" evidence="1">
    <location>
        <begin position="390"/>
        <end position="411"/>
    </location>
</feature>
<dbReference type="EMBL" id="KV454542">
    <property type="protein sequence ID" value="ODV66669.1"/>
    <property type="molecule type" value="Genomic_DNA"/>
</dbReference>
<evidence type="ECO:0000313" key="3">
    <source>
        <dbReference type="Proteomes" id="UP000095085"/>
    </source>
</evidence>
<keyword evidence="3" id="KW-1185">Reference proteome</keyword>
<sequence length="531" mass="61185">DLAPGDQLVQLLNHLQENQAKSDARSALQLRDTLTAEEFFQKVDNLQDYYNEVTWLLQKTQLDNNLYVWIFSLESLVKHLIKYKVFYDRQLINNFQYDINGNSIVEAAGTKLGKLCGDLGEFTHTFCSSNMSFAKIFEIGKASNFVFNKFASVVVKSLEVLIIDKSEDAQYIDNGSFTIGCLSNLIYKLYDYIYDTDSTKRNKLLYKAFPILTELVKVSYIAGEVQLIEKFLDDETYNPPVIDYRFPFEVIKNSTVDLSTLIDFYKFTAFNLVTLSLQGPVIKKTQLDRAKFYFKILFSFPNLKTSLYRQSEVTNKLEVESQLEEDRLISLNERQEISLMYILFYLLNLENLNDLTNPDTHFNNQVQFLIVSLSSSISWDLDNSASHSGSHSSSLASLHQPLSTKPQVPSRRKQYNRIKFKSLSSIIVYGSYKENLTLVVNFLKHFKPNRLDVPVIVSNHALRPEDGANENEFQHSISNIDPQRYPGKIFYVETIDKIVQILKVLTVKHLVDTGGFNYIHKNTLDQIFTCK</sequence>
<gene>
    <name evidence="2" type="ORF">HYPBUDRAFT_94884</name>
</gene>
<proteinExistence type="predicted"/>
<feature type="non-terminal residue" evidence="2">
    <location>
        <position position="1"/>
    </location>
</feature>
<dbReference type="RefSeq" id="XP_020075736.1">
    <property type="nucleotide sequence ID" value="XM_020223929.1"/>
</dbReference>
<dbReference type="OrthoDB" id="4093184at2759"/>